<evidence type="ECO:0000313" key="4">
    <source>
        <dbReference type="EMBL" id="GLI56843.1"/>
    </source>
</evidence>
<comment type="caution">
    <text evidence="4">The sequence shown here is derived from an EMBL/GenBank/DDBJ whole genome shotgun (WGS) entry which is preliminary data.</text>
</comment>
<dbReference type="PANTHER" id="PTHR11364">
    <property type="entry name" value="THIOSULFATE SULFERTANSFERASE"/>
    <property type="match status" value="1"/>
</dbReference>
<keyword evidence="2" id="KW-0677">Repeat</keyword>
<protein>
    <submittedName>
        <fullName evidence="4">Thiosulfate sulfurtransferase</fullName>
    </submittedName>
</protein>
<dbReference type="InterPro" id="IPR036873">
    <property type="entry name" value="Rhodanese-like_dom_sf"/>
</dbReference>
<keyword evidence="5" id="KW-1185">Reference proteome</keyword>
<evidence type="ECO:0000256" key="2">
    <source>
        <dbReference type="ARBA" id="ARBA00022737"/>
    </source>
</evidence>
<dbReference type="RefSeq" id="WP_281836219.1">
    <property type="nucleotide sequence ID" value="NZ_BSDY01000010.1"/>
</dbReference>
<dbReference type="SUPFAM" id="SSF52821">
    <property type="entry name" value="Rhodanese/Cell cycle control phosphatase"/>
    <property type="match status" value="3"/>
</dbReference>
<evidence type="ECO:0000313" key="5">
    <source>
        <dbReference type="Proteomes" id="UP001144471"/>
    </source>
</evidence>
<dbReference type="InterPro" id="IPR045078">
    <property type="entry name" value="TST/MPST-like"/>
</dbReference>
<feature type="domain" description="Rhodanese" evidence="3">
    <location>
        <begin position="183"/>
        <end position="277"/>
    </location>
</feature>
<name>A0A9W6GKK9_9FUSO</name>
<dbReference type="Pfam" id="PF00581">
    <property type="entry name" value="Rhodanese"/>
    <property type="match status" value="3"/>
</dbReference>
<evidence type="ECO:0000259" key="3">
    <source>
        <dbReference type="PROSITE" id="PS50206"/>
    </source>
</evidence>
<feature type="domain" description="Rhodanese" evidence="3">
    <location>
        <begin position="323"/>
        <end position="432"/>
    </location>
</feature>
<dbReference type="PROSITE" id="PS51257">
    <property type="entry name" value="PROKAR_LIPOPROTEIN"/>
    <property type="match status" value="1"/>
</dbReference>
<gene>
    <name evidence="4" type="ORF">PM10SUCC1_23570</name>
</gene>
<feature type="domain" description="Rhodanese" evidence="3">
    <location>
        <begin position="44"/>
        <end position="144"/>
    </location>
</feature>
<sequence length="448" mass="50247">MKKIFTLVFAVALLLGCTSKKEETVDEKTGINLIEVSQLAEDMKKDNTVVVDARSYDEYNGWDIDGSGVEGHIPGALSVPRSAVNEKNLDAILKRKEVSSEDSIVLYGGEASELAQLMEEKGYSVSLLDGGAKAWAEAGNTLDFLQNKSMIVPVSWVKDLMEGKEVSDYDGRPVKIINAGWDETGEAHKKGHIPGSYWAHLGWVEEGPLWNRVSDEKIKAEMERMGITKDTLLLLYGKDQTPAARFGIIARYMGVEDVRLINGGLKAWEAAGYPMETEYVEPEAVEYFGADKPMNPNLIIDLPEAVEYLKDGESDLVSIRSWKEYKGETSGYDYIKARGRIKGSKWGMGGSDPWHLEDYRAMDEAHMRPYTELAQMWQGLKIDTKHNLAFYCGTGWRASEVWFYAQAMGVDTTSIYDGGWKEWSTTEETKDAYLRGEPEKLNEESFLD</sequence>
<dbReference type="GO" id="GO:0004792">
    <property type="term" value="F:thiosulfate-cyanide sulfurtransferase activity"/>
    <property type="evidence" value="ECO:0007669"/>
    <property type="project" value="TreeGrafter"/>
</dbReference>
<keyword evidence="1" id="KW-0808">Transferase</keyword>
<dbReference type="SMART" id="SM00450">
    <property type="entry name" value="RHOD"/>
    <property type="match status" value="3"/>
</dbReference>
<dbReference type="PANTHER" id="PTHR11364:SF27">
    <property type="entry name" value="SULFURTRANSFERASE"/>
    <property type="match status" value="1"/>
</dbReference>
<dbReference type="PROSITE" id="PS50206">
    <property type="entry name" value="RHODANESE_3"/>
    <property type="match status" value="3"/>
</dbReference>
<organism evidence="4 5">
    <name type="scientific">Propionigenium maris DSM 9537</name>
    <dbReference type="NCBI Taxonomy" id="1123000"/>
    <lineage>
        <taxon>Bacteria</taxon>
        <taxon>Fusobacteriati</taxon>
        <taxon>Fusobacteriota</taxon>
        <taxon>Fusobacteriia</taxon>
        <taxon>Fusobacteriales</taxon>
        <taxon>Fusobacteriaceae</taxon>
        <taxon>Propionigenium</taxon>
    </lineage>
</organism>
<dbReference type="Proteomes" id="UP001144471">
    <property type="component" value="Unassembled WGS sequence"/>
</dbReference>
<accession>A0A9W6GKK9</accession>
<dbReference type="EMBL" id="BSDY01000010">
    <property type="protein sequence ID" value="GLI56843.1"/>
    <property type="molecule type" value="Genomic_DNA"/>
</dbReference>
<dbReference type="Gene3D" id="3.40.250.10">
    <property type="entry name" value="Rhodanese-like domain"/>
    <property type="match status" value="3"/>
</dbReference>
<proteinExistence type="predicted"/>
<dbReference type="InterPro" id="IPR001763">
    <property type="entry name" value="Rhodanese-like_dom"/>
</dbReference>
<evidence type="ECO:0000256" key="1">
    <source>
        <dbReference type="ARBA" id="ARBA00022679"/>
    </source>
</evidence>
<dbReference type="AlphaFoldDB" id="A0A9W6GKK9"/>
<dbReference type="CDD" id="cd00158">
    <property type="entry name" value="RHOD"/>
    <property type="match status" value="1"/>
</dbReference>
<reference evidence="4" key="1">
    <citation type="submission" date="2022-12" db="EMBL/GenBank/DDBJ databases">
        <title>Reference genome sequencing for broad-spectrum identification of bacterial and archaeal isolates by mass spectrometry.</title>
        <authorList>
            <person name="Sekiguchi Y."/>
            <person name="Tourlousse D.M."/>
        </authorList>
    </citation>
    <scope>NUCLEOTIDE SEQUENCE</scope>
    <source>
        <strain evidence="4">10succ1</strain>
    </source>
</reference>